<comment type="catalytic activity">
    <reaction evidence="1">
        <text>a 1,2-diacyl-sn-glycero-3-phosphocholine + H2O = a 1,2-diacyl-sn-glycero-3-phosphate + choline + H(+)</text>
        <dbReference type="Rhea" id="RHEA:14445"/>
        <dbReference type="ChEBI" id="CHEBI:15354"/>
        <dbReference type="ChEBI" id="CHEBI:15377"/>
        <dbReference type="ChEBI" id="CHEBI:15378"/>
        <dbReference type="ChEBI" id="CHEBI:57643"/>
        <dbReference type="ChEBI" id="CHEBI:58608"/>
        <dbReference type="EC" id="3.1.4.4"/>
    </reaction>
</comment>
<dbReference type="SMART" id="SM00155">
    <property type="entry name" value="PLDc"/>
    <property type="match status" value="1"/>
</dbReference>
<dbReference type="EMBL" id="FCOF02000033">
    <property type="protein sequence ID" value="SAK82942.1"/>
    <property type="molecule type" value="Genomic_DNA"/>
</dbReference>
<dbReference type="CDD" id="cd09141">
    <property type="entry name" value="PLDc_vPLD1_2_yPLD_like_2"/>
    <property type="match status" value="1"/>
</dbReference>
<keyword evidence="4" id="KW-0443">Lipid metabolism</keyword>
<dbReference type="PROSITE" id="PS50035">
    <property type="entry name" value="PLD"/>
    <property type="match status" value="1"/>
</dbReference>
<sequence>MATHEFEAPKNFICEELGNRIGRTIMSGVKEHFHVIITLPVHPEGALNDGSVMTQVHWTMQSLVFGSFSLLNRVRRFIKAKELFDAKAKDWKEVLSEVEDRRYEDIDLERCREYVTLLNLRNWEKLGDRYVTEQIYVHNKTMIVDDRFAIVGSANINDRSMLGSRDSEIAVLIADTETEQHDIDGSGKPKITRNFARTLRKALWSKIFGITGNVRPAASLKMAVEQPANPASWKAIQQIADANTAVYEAAFPFIPRDRPHKEAPLRSDFASIWPMWNPNGKPEDIMMPFNESFWLQQQTSSSAATKLTQIKGFIVSLAIYWTKNENNNLLYATSLVVEAVPQNASSLKEQAALSVVENRQGAV</sequence>
<dbReference type="SUPFAM" id="SSF56024">
    <property type="entry name" value="Phospholipase D/nuclease"/>
    <property type="match status" value="1"/>
</dbReference>
<evidence type="ECO:0000259" key="5">
    <source>
        <dbReference type="PROSITE" id="PS50035"/>
    </source>
</evidence>
<evidence type="ECO:0000256" key="3">
    <source>
        <dbReference type="ARBA" id="ARBA00022801"/>
    </source>
</evidence>
<dbReference type="PANTHER" id="PTHR18896:SF76">
    <property type="entry name" value="PHOSPHOLIPASE"/>
    <property type="match status" value="1"/>
</dbReference>
<dbReference type="GO" id="GO:0009395">
    <property type="term" value="P:phospholipid catabolic process"/>
    <property type="evidence" value="ECO:0007669"/>
    <property type="project" value="TreeGrafter"/>
</dbReference>
<proteinExistence type="predicted"/>
<evidence type="ECO:0000256" key="2">
    <source>
        <dbReference type="ARBA" id="ARBA00022737"/>
    </source>
</evidence>
<feature type="domain" description="PLD phosphodiesterase" evidence="5">
    <location>
        <begin position="133"/>
        <end position="160"/>
    </location>
</feature>
<dbReference type="GO" id="GO:0004630">
    <property type="term" value="F:phospholipase D activity"/>
    <property type="evidence" value="ECO:0007669"/>
    <property type="project" value="UniProtKB-EC"/>
</dbReference>
<name>A0A158CKW1_9BURK</name>
<dbReference type="PANTHER" id="PTHR18896">
    <property type="entry name" value="PHOSPHOLIPASE D"/>
    <property type="match status" value="1"/>
</dbReference>
<dbReference type="Gene3D" id="3.30.870.10">
    <property type="entry name" value="Endonuclease Chain A"/>
    <property type="match status" value="1"/>
</dbReference>
<evidence type="ECO:0000313" key="7">
    <source>
        <dbReference type="Proteomes" id="UP000054870"/>
    </source>
</evidence>
<organism evidence="6 7">
    <name type="scientific">Caballeronia catudaia</name>
    <dbReference type="NCBI Taxonomy" id="1777136"/>
    <lineage>
        <taxon>Bacteria</taxon>
        <taxon>Pseudomonadati</taxon>
        <taxon>Pseudomonadota</taxon>
        <taxon>Betaproteobacteria</taxon>
        <taxon>Burkholderiales</taxon>
        <taxon>Burkholderiaceae</taxon>
        <taxon>Caballeronia</taxon>
    </lineage>
</organism>
<evidence type="ECO:0000256" key="4">
    <source>
        <dbReference type="ARBA" id="ARBA00023098"/>
    </source>
</evidence>
<dbReference type="AlphaFoldDB" id="A0A158CKW1"/>
<comment type="caution">
    <text evidence="6">The sequence shown here is derived from an EMBL/GenBank/DDBJ whole genome shotgun (WGS) entry which is preliminary data.</text>
</comment>
<protein>
    <submittedName>
        <fullName evidence="6">Phospholipase D/transphosphatidylase</fullName>
    </submittedName>
</protein>
<dbReference type="InterPro" id="IPR015679">
    <property type="entry name" value="PLipase_D_fam"/>
</dbReference>
<evidence type="ECO:0000256" key="1">
    <source>
        <dbReference type="ARBA" id="ARBA00000798"/>
    </source>
</evidence>
<dbReference type="RefSeq" id="WP_061127049.1">
    <property type="nucleotide sequence ID" value="NZ_FCOF02000033.1"/>
</dbReference>
<keyword evidence="2" id="KW-0677">Repeat</keyword>
<dbReference type="Pfam" id="PF13091">
    <property type="entry name" value="PLDc_2"/>
    <property type="match status" value="1"/>
</dbReference>
<dbReference type="OrthoDB" id="8828485at2"/>
<dbReference type="InterPro" id="IPR001736">
    <property type="entry name" value="PLipase_D/transphosphatidylase"/>
</dbReference>
<keyword evidence="3" id="KW-0378">Hydrolase</keyword>
<gene>
    <name evidence="6" type="ORF">AWB75_05336</name>
</gene>
<reference evidence="6" key="1">
    <citation type="submission" date="2016-01" db="EMBL/GenBank/DDBJ databases">
        <authorList>
            <person name="Peeters C."/>
        </authorList>
    </citation>
    <scope>NUCLEOTIDE SEQUENCE [LARGE SCALE GENOMIC DNA]</scope>
    <source>
        <strain evidence="6">LMG 29318</strain>
    </source>
</reference>
<accession>A0A158CKW1</accession>
<dbReference type="InterPro" id="IPR025202">
    <property type="entry name" value="PLD-like_dom"/>
</dbReference>
<keyword evidence="7" id="KW-1185">Reference proteome</keyword>
<evidence type="ECO:0000313" key="6">
    <source>
        <dbReference type="EMBL" id="SAK82942.1"/>
    </source>
</evidence>
<dbReference type="Proteomes" id="UP000054870">
    <property type="component" value="Unassembled WGS sequence"/>
</dbReference>